<organism evidence="2 3">
    <name type="scientific">Saccoglossus kowalevskii</name>
    <name type="common">Acorn worm</name>
    <dbReference type="NCBI Taxonomy" id="10224"/>
    <lineage>
        <taxon>Eukaryota</taxon>
        <taxon>Metazoa</taxon>
        <taxon>Hemichordata</taxon>
        <taxon>Enteropneusta</taxon>
        <taxon>Harrimaniidae</taxon>
        <taxon>Saccoglossus</taxon>
    </lineage>
</organism>
<reference evidence="3" key="1">
    <citation type="submission" date="2025-08" db="UniProtKB">
        <authorList>
            <consortium name="RefSeq"/>
        </authorList>
    </citation>
    <scope>IDENTIFICATION</scope>
    <source>
        <tissue evidence="3">Testes</tissue>
    </source>
</reference>
<dbReference type="GeneID" id="100377803"/>
<dbReference type="Pfam" id="PF04031">
    <property type="entry name" value="Las1"/>
    <property type="match status" value="1"/>
</dbReference>
<evidence type="ECO:0000313" key="2">
    <source>
        <dbReference type="Proteomes" id="UP000694865"/>
    </source>
</evidence>
<dbReference type="InterPro" id="IPR007174">
    <property type="entry name" value="Las1"/>
</dbReference>
<gene>
    <name evidence="3" type="primary">LOC100377803</name>
</gene>
<feature type="region of interest" description="Disordered" evidence="1">
    <location>
        <begin position="312"/>
        <end position="336"/>
    </location>
</feature>
<keyword evidence="2" id="KW-1185">Reference proteome</keyword>
<dbReference type="RefSeq" id="XP_006824120.1">
    <property type="nucleotide sequence ID" value="XM_006824057.1"/>
</dbReference>
<dbReference type="PANTHER" id="PTHR15002:SF0">
    <property type="entry name" value="RIBOSOMAL BIOGENESIS PROTEIN LAS1L"/>
    <property type="match status" value="1"/>
</dbReference>
<protein>
    <submittedName>
        <fullName evidence="3">Ribosomal biogenesis protein LAS1L-like</fullName>
    </submittedName>
</protein>
<proteinExistence type="predicted"/>
<name>A0ABM0MVS9_SACKO</name>
<dbReference type="Proteomes" id="UP000694865">
    <property type="component" value="Unplaced"/>
</dbReference>
<dbReference type="PANTHER" id="PTHR15002">
    <property type="entry name" value="RIBOSOMAL BIOGENESIS PROTEIN LAS1L"/>
    <property type="match status" value="1"/>
</dbReference>
<evidence type="ECO:0000256" key="1">
    <source>
        <dbReference type="SAM" id="MobiDB-lite"/>
    </source>
</evidence>
<accession>A0ABM0MVS9</accession>
<sequence>MITDQAQTKFCAKPVHVVAEKMGLPEWLVNLRHEATHTELPSLRVLKTGVKYALSWLRWEYWEAHSEVTTDEISSDDIRDAVIVYQQAMFQRIQSRKMKTKWSEKAVKDAVQTIQDVLKSKHRVYLINTLLQDGFLVPTPDQLKVLGMTADDLSTSPLPEIDNALLQFWTPVLELFHQLDYIPLLVQNLLQELCKCNNQEAFATRCLAGWTACLVKAVIKTGATTGDSTSPGSMYNMQWRHLLDLCVENPAKYTLALLPSIIPYVRPAITNNAQKQISELTEIYLKTEIPSGVKEKVENKMIYTVEQITERLNEKESCEEKNDTSGEKKMDDKKAATPENVLPWQLCTDSITWSQYPMGMVPGQPLDDPHYLQLPHDLDGVPTSTTENTPTIQRTLVPMETIENSTDDLMYTVNTNKTWTSEEMSAITQKMTVF</sequence>
<evidence type="ECO:0000313" key="3">
    <source>
        <dbReference type="RefSeq" id="XP_006824120.1"/>
    </source>
</evidence>